<reference evidence="1 2" key="2">
    <citation type="submission" date="2018-01" db="EMBL/GenBank/DDBJ databases">
        <title>Genomic study of Klebsiella pneumoniae.</title>
        <authorList>
            <person name="Yang Y."/>
            <person name="Bicalho R."/>
        </authorList>
    </citation>
    <scope>NUCLEOTIDE SEQUENCE [LARGE SCALE GENOMIC DNA]</scope>
    <source>
        <strain evidence="1 2">A8</strain>
    </source>
</reference>
<sequence length="143" mass="16677">WHSIVDHTDADLLAEATLWAATSPAGENEAFNVNNGDIWRWCELWPRIAQWFELECAPPVRLSFHQLFNDYRAVWRELAGERLVEADILRLSDGQFADFVFGWQYDMFGDGSKLRRAGFQRMQATDEMFFSLFSQLRTARVIP</sequence>
<dbReference type="PANTHER" id="PTHR32487">
    <property type="entry name" value="3-OXO-DELTA(4,5)-STEROID 5-BETA-REDUCTASE"/>
    <property type="match status" value="1"/>
</dbReference>
<accession>A0A2N4YRN0</accession>
<evidence type="ECO:0000313" key="1">
    <source>
        <dbReference type="EMBL" id="PLM86139.1"/>
    </source>
</evidence>
<dbReference type="Gene3D" id="3.40.50.720">
    <property type="entry name" value="NAD(P)-binding Rossmann-like Domain"/>
    <property type="match status" value="1"/>
</dbReference>
<comment type="caution">
    <text evidence="1">The sequence shown here is derived from an EMBL/GenBank/DDBJ whole genome shotgun (WGS) entry which is preliminary data.</text>
</comment>
<feature type="non-terminal residue" evidence="1">
    <location>
        <position position="1"/>
    </location>
</feature>
<dbReference type="PANTHER" id="PTHR32487:SF0">
    <property type="entry name" value="3-OXO-DELTA(4,5)-STEROID 5-BETA-REDUCTASE"/>
    <property type="match status" value="1"/>
</dbReference>
<dbReference type="AlphaFoldDB" id="A0A2N4YRN0"/>
<name>A0A2N4YRN0_KLEVA</name>
<dbReference type="InterPro" id="IPR036291">
    <property type="entry name" value="NAD(P)-bd_dom_sf"/>
</dbReference>
<reference evidence="1 2" key="1">
    <citation type="submission" date="2017-11" db="EMBL/GenBank/DDBJ databases">
        <authorList>
            <person name="Han C.G."/>
        </authorList>
    </citation>
    <scope>NUCLEOTIDE SEQUENCE [LARGE SCALE GENOMIC DNA]</scope>
    <source>
        <strain evidence="1 2">A8</strain>
    </source>
</reference>
<dbReference type="Proteomes" id="UP000234412">
    <property type="component" value="Unassembled WGS sequence"/>
</dbReference>
<organism evidence="1 2">
    <name type="scientific">Klebsiella variicola</name>
    <dbReference type="NCBI Taxonomy" id="244366"/>
    <lineage>
        <taxon>Bacteria</taxon>
        <taxon>Pseudomonadati</taxon>
        <taxon>Pseudomonadota</taxon>
        <taxon>Gammaproteobacteria</taxon>
        <taxon>Enterobacterales</taxon>
        <taxon>Enterobacteriaceae</taxon>
        <taxon>Klebsiella/Raoultella group</taxon>
        <taxon>Klebsiella</taxon>
        <taxon>Klebsiella pneumoniae complex</taxon>
    </lineage>
</organism>
<dbReference type="EMBL" id="PIDP01001840">
    <property type="protein sequence ID" value="PLM86139.1"/>
    <property type="molecule type" value="Genomic_DNA"/>
</dbReference>
<proteinExistence type="predicted"/>
<gene>
    <name evidence="1" type="ORF">CWN47_31960</name>
</gene>
<evidence type="ECO:0000313" key="2">
    <source>
        <dbReference type="Proteomes" id="UP000234412"/>
    </source>
</evidence>
<dbReference type="SUPFAM" id="SSF51735">
    <property type="entry name" value="NAD(P)-binding Rossmann-fold domains"/>
    <property type="match status" value="1"/>
</dbReference>
<protein>
    <submittedName>
        <fullName evidence="1">NAD-dependent dehydratase</fullName>
    </submittedName>
</protein>